<dbReference type="InterPro" id="IPR001444">
    <property type="entry name" value="Flag_bb_rod_N"/>
</dbReference>
<keyword evidence="4" id="KW-0282">Flagellum</keyword>
<feature type="domain" description="Flagellar basal body rod protein N-terminal" evidence="3">
    <location>
        <begin position="18"/>
        <end position="44"/>
    </location>
</feature>
<comment type="subcellular location">
    <subcellularLocation>
        <location evidence="1">Bacterial flagellum basal body</location>
    </subcellularLocation>
</comment>
<evidence type="ECO:0000259" key="3">
    <source>
        <dbReference type="Pfam" id="PF00460"/>
    </source>
</evidence>
<comment type="caution">
    <text evidence="4">The sequence shown here is derived from an EMBL/GenBank/DDBJ whole genome shotgun (WGS) entry which is preliminary data.</text>
</comment>
<comment type="similarity">
    <text evidence="2">Belongs to the flagella basal body rod proteins family.</text>
</comment>
<evidence type="ECO:0000313" key="4">
    <source>
        <dbReference type="EMBL" id="NHN85728.1"/>
    </source>
</evidence>
<dbReference type="EMBL" id="WOTB01000019">
    <property type="protein sequence ID" value="NHN85728.1"/>
    <property type="molecule type" value="Genomic_DNA"/>
</dbReference>
<protein>
    <submittedName>
        <fullName evidence="4">Flagellar biosynthesis protein FlgB</fullName>
    </submittedName>
</protein>
<proteinExistence type="inferred from homology"/>
<keyword evidence="4" id="KW-0969">Cilium</keyword>
<evidence type="ECO:0000256" key="2">
    <source>
        <dbReference type="ARBA" id="ARBA00009677"/>
    </source>
</evidence>
<reference evidence="4 5" key="1">
    <citation type="journal article" date="2020" name="Int. J. Syst. Evol. Microbiol.">
        <title>Novel acetic acid bacteria from cider fermentations: Acetobacter conturbans sp. nov. and Acetobacter fallax sp. nov.</title>
        <authorList>
            <person name="Sombolestani A.S."/>
            <person name="Cleenwerck I."/>
            <person name="Cnockaert M."/>
            <person name="Borremans W."/>
            <person name="Wieme A.D."/>
            <person name="De Vuyst L."/>
            <person name="Vandamme P."/>
        </authorList>
    </citation>
    <scope>NUCLEOTIDE SEQUENCE [LARGE SCALE GENOMIC DNA]</scope>
    <source>
        <strain evidence="4 5">LMG 30640</strain>
    </source>
</reference>
<keyword evidence="5" id="KW-1185">Reference proteome</keyword>
<organism evidence="4 5">
    <name type="scientific">Acetobacter musti</name>
    <dbReference type="NCBI Taxonomy" id="864732"/>
    <lineage>
        <taxon>Bacteria</taxon>
        <taxon>Pseudomonadati</taxon>
        <taxon>Pseudomonadota</taxon>
        <taxon>Alphaproteobacteria</taxon>
        <taxon>Acetobacterales</taxon>
        <taxon>Acetobacteraceae</taxon>
        <taxon>Acetobacter</taxon>
    </lineage>
</organism>
<dbReference type="PROSITE" id="PS00588">
    <property type="entry name" value="FLAGELLA_BB_ROD"/>
    <property type="match status" value="1"/>
</dbReference>
<dbReference type="RefSeq" id="WP_173584113.1">
    <property type="nucleotide sequence ID" value="NZ_WOTB01000019.1"/>
</dbReference>
<dbReference type="InterPro" id="IPR019776">
    <property type="entry name" value="Flagellar_basal_body_rod_CS"/>
</dbReference>
<sequence>MLDASRSATGGTDLFELAQRRMSWLEQREQVLANNVANADTPGYVAQDITPFASTLARFQAGLTTTSPRHIPVASRNRTLASVTDDEQAPNGNAVSLETQMEEVAETSDQQRFATNVYSAYRTMLTNVLGK</sequence>
<dbReference type="Pfam" id="PF00460">
    <property type="entry name" value="Flg_bb_rod"/>
    <property type="match status" value="1"/>
</dbReference>
<accession>A0ABX0JUP5</accession>
<gene>
    <name evidence="4" type="ORF">GOB93_13900</name>
</gene>
<keyword evidence="4" id="KW-0966">Cell projection</keyword>
<evidence type="ECO:0000256" key="1">
    <source>
        <dbReference type="ARBA" id="ARBA00004117"/>
    </source>
</evidence>
<dbReference type="Proteomes" id="UP000635278">
    <property type="component" value="Unassembled WGS sequence"/>
</dbReference>
<evidence type="ECO:0000313" key="5">
    <source>
        <dbReference type="Proteomes" id="UP000635278"/>
    </source>
</evidence>
<name>A0ABX0JUP5_9PROT</name>